<dbReference type="AlphaFoldDB" id="A0A5C6PQN5"/>
<dbReference type="PANTHER" id="PTHR47027:SF30">
    <property type="entry name" value="THAP-TYPE DOMAIN-CONTAINING PROTEIN"/>
    <property type="match status" value="1"/>
</dbReference>
<reference evidence="1 2" key="1">
    <citation type="submission" date="2019-04" db="EMBL/GenBank/DDBJ databases">
        <title>Chromosome genome assembly for Takifugu flavidus.</title>
        <authorList>
            <person name="Xiao S."/>
        </authorList>
    </citation>
    <scope>NUCLEOTIDE SEQUENCE [LARGE SCALE GENOMIC DNA]</scope>
    <source>
        <strain evidence="1">HTHZ2018</strain>
        <tissue evidence="1">Muscle</tissue>
    </source>
</reference>
<evidence type="ECO:0000313" key="1">
    <source>
        <dbReference type="EMBL" id="TWW81785.1"/>
    </source>
</evidence>
<dbReference type="Proteomes" id="UP000324091">
    <property type="component" value="Chromosome 1"/>
</dbReference>
<gene>
    <name evidence="1" type="ORF">D4764_01G0016000</name>
</gene>
<name>A0A5C6PQN5_9TELE</name>
<evidence type="ECO:0000313" key="2">
    <source>
        <dbReference type="Proteomes" id="UP000324091"/>
    </source>
</evidence>
<dbReference type="PANTHER" id="PTHR47027">
    <property type="entry name" value="REVERSE TRANSCRIPTASE DOMAIN-CONTAINING PROTEIN"/>
    <property type="match status" value="1"/>
</dbReference>
<dbReference type="EMBL" id="RHFK02000001">
    <property type="protein sequence ID" value="TWW81785.1"/>
    <property type="molecule type" value="Genomic_DNA"/>
</dbReference>
<organism evidence="1 2">
    <name type="scientific">Takifugu flavidus</name>
    <name type="common">sansaifugu</name>
    <dbReference type="NCBI Taxonomy" id="433684"/>
    <lineage>
        <taxon>Eukaryota</taxon>
        <taxon>Metazoa</taxon>
        <taxon>Chordata</taxon>
        <taxon>Craniata</taxon>
        <taxon>Vertebrata</taxon>
        <taxon>Euteleostomi</taxon>
        <taxon>Actinopterygii</taxon>
        <taxon>Neopterygii</taxon>
        <taxon>Teleostei</taxon>
        <taxon>Neoteleostei</taxon>
        <taxon>Acanthomorphata</taxon>
        <taxon>Eupercaria</taxon>
        <taxon>Tetraodontiformes</taxon>
        <taxon>Tetradontoidea</taxon>
        <taxon>Tetraodontidae</taxon>
        <taxon>Takifugu</taxon>
    </lineage>
</organism>
<proteinExistence type="predicted"/>
<comment type="caution">
    <text evidence="1">The sequence shown here is derived from an EMBL/GenBank/DDBJ whole genome shotgun (WGS) entry which is preliminary data.</text>
</comment>
<protein>
    <submittedName>
        <fullName evidence="1">Uncharacterized protein</fullName>
    </submittedName>
</protein>
<sequence>MVLGGFGDLRIRCLLFAVDVVLLASLACDLQLSLDRFAAECVAAEMRIRTSKSKAMVLSLECLLRVTEEILPQVEEFKYLGVLFTGEGRMEQEINRDRVRSSAIREELGEESQLLCVERNQIR</sequence>
<accession>A0A5C6PQN5</accession>
<keyword evidence="2" id="KW-1185">Reference proteome</keyword>